<evidence type="ECO:0000256" key="5">
    <source>
        <dbReference type="PROSITE-ProRule" id="PRU01248"/>
    </source>
</evidence>
<evidence type="ECO:0000313" key="9">
    <source>
        <dbReference type="Proteomes" id="UP000006867"/>
    </source>
</evidence>
<keyword evidence="3 5" id="KW-0238">DNA-binding</keyword>
<dbReference type="Gene3D" id="1.10.150.130">
    <property type="match status" value="1"/>
</dbReference>
<accession>A0ABM5LXQ2</accession>
<evidence type="ECO:0000313" key="8">
    <source>
        <dbReference type="EMBL" id="ADP32477.1"/>
    </source>
</evidence>
<protein>
    <submittedName>
        <fullName evidence="8">Phage integrase phage SPbeta</fullName>
    </submittedName>
</protein>
<evidence type="ECO:0000256" key="1">
    <source>
        <dbReference type="ARBA" id="ARBA00008857"/>
    </source>
</evidence>
<dbReference type="RefSeq" id="WP_003325931.1">
    <property type="nucleotide sequence ID" value="NC_014639.1"/>
</dbReference>
<keyword evidence="2" id="KW-0229">DNA integration</keyword>
<evidence type="ECO:0000256" key="2">
    <source>
        <dbReference type="ARBA" id="ARBA00022908"/>
    </source>
</evidence>
<proteinExistence type="inferred from homology"/>
<dbReference type="InterPro" id="IPR004107">
    <property type="entry name" value="Integrase_SAM-like_N"/>
</dbReference>
<dbReference type="Gene3D" id="1.10.443.10">
    <property type="entry name" value="Intergrase catalytic core"/>
    <property type="match status" value="1"/>
</dbReference>
<name>A0ABM5LXQ2_BACA1</name>
<keyword evidence="4" id="KW-0233">DNA recombination</keyword>
<evidence type="ECO:0000259" key="7">
    <source>
        <dbReference type="PROSITE" id="PS51900"/>
    </source>
</evidence>
<dbReference type="InterPro" id="IPR011010">
    <property type="entry name" value="DNA_brk_join_enz"/>
</dbReference>
<organism evidence="8 9">
    <name type="scientific">Bacillus atrophaeus (strain 1942)</name>
    <dbReference type="NCBI Taxonomy" id="720555"/>
    <lineage>
        <taxon>Bacteria</taxon>
        <taxon>Bacillati</taxon>
        <taxon>Bacillota</taxon>
        <taxon>Bacilli</taxon>
        <taxon>Bacillales</taxon>
        <taxon>Bacillaceae</taxon>
        <taxon>Bacillus</taxon>
    </lineage>
</organism>
<evidence type="ECO:0000256" key="3">
    <source>
        <dbReference type="ARBA" id="ARBA00023125"/>
    </source>
</evidence>
<keyword evidence="9" id="KW-1185">Reference proteome</keyword>
<comment type="similarity">
    <text evidence="1">Belongs to the 'phage' integrase family.</text>
</comment>
<gene>
    <name evidence="8" type="ordered locus">BATR1942_07690</name>
</gene>
<evidence type="ECO:0000256" key="4">
    <source>
        <dbReference type="ARBA" id="ARBA00023172"/>
    </source>
</evidence>
<dbReference type="PROSITE" id="PS51898">
    <property type="entry name" value="TYR_RECOMBINASE"/>
    <property type="match status" value="1"/>
</dbReference>
<dbReference type="InterPro" id="IPR044068">
    <property type="entry name" value="CB"/>
</dbReference>
<dbReference type="InterPro" id="IPR013762">
    <property type="entry name" value="Integrase-like_cat_sf"/>
</dbReference>
<sequence>MNAEVKSIKNYNVFNDIISYLYSKDIASSSGNSKYLPQDATNISNTRKNYTGDIKNFFRTLKGKEIEHLSENDLVISKSELTSYIKHLQNEGLVNKTIKRKLTAVKMLYKYLNHDYKEYVDLSVFDTVGKLKTIDRNWGRTNKEEADLIAEDLFINERQKPLMKKLFVKAATRTSFRLNALLRIRWCDFEHDALTGHYVVTVIDKGSRVVTTGINQVFYEELSQLREENSLETDYVFKGLSEQSVRDSLKRSKERLGIPPERDLKFHSFKGVGIDYVYEHTGHDLLAAREQGNHSNVSTTERYMSKRSDITNSAGVTMDEEIDIRPLYEASKEDFIT</sequence>
<dbReference type="Pfam" id="PF00589">
    <property type="entry name" value="Phage_integrase"/>
    <property type="match status" value="1"/>
</dbReference>
<dbReference type="PANTHER" id="PTHR30349:SF64">
    <property type="entry name" value="PROPHAGE INTEGRASE INTD-RELATED"/>
    <property type="match status" value="1"/>
</dbReference>
<dbReference type="InterPro" id="IPR002104">
    <property type="entry name" value="Integrase_catalytic"/>
</dbReference>
<dbReference type="InterPro" id="IPR050090">
    <property type="entry name" value="Tyrosine_recombinase_XerCD"/>
</dbReference>
<dbReference type="EMBL" id="CP002207">
    <property type="protein sequence ID" value="ADP32477.1"/>
    <property type="molecule type" value="Genomic_DNA"/>
</dbReference>
<dbReference type="SUPFAM" id="SSF56349">
    <property type="entry name" value="DNA breaking-rejoining enzymes"/>
    <property type="match status" value="1"/>
</dbReference>
<dbReference type="PANTHER" id="PTHR30349">
    <property type="entry name" value="PHAGE INTEGRASE-RELATED"/>
    <property type="match status" value="1"/>
</dbReference>
<reference evidence="8 9" key="1">
    <citation type="journal article" date="2011" name="Front. Microbiol.">
        <title>Genomic signatures of strain selection and enhancement in Bacillus atrophaeus var. globigii, a historical biowarfare simulant.</title>
        <authorList>
            <person name="Gibbons H.S."/>
            <person name="Broomall S.M."/>
            <person name="McNew L.A."/>
            <person name="Daligault H."/>
            <person name="Chapman C."/>
            <person name="Bruce D."/>
            <person name="Karavis M."/>
            <person name="Krepps M."/>
            <person name="McGregor P.A."/>
            <person name="Hong C."/>
            <person name="Park K.H."/>
            <person name="Akmal A."/>
            <person name="Feldman A."/>
            <person name="Lin J.S."/>
            <person name="Chang W.E."/>
            <person name="Higgs B.W."/>
            <person name="Demirev P."/>
            <person name="Lindquist J."/>
            <person name="Liem A."/>
            <person name="Fochler E."/>
            <person name="Read T.D."/>
            <person name="Tapia R."/>
            <person name="Johnson S."/>
            <person name="Bishop-Lilly K.A."/>
            <person name="Detter C."/>
            <person name="Han C."/>
            <person name="Sozhamannan S."/>
            <person name="Rosenzweig C.N."/>
            <person name="Skowronski E.W."/>
        </authorList>
    </citation>
    <scope>NUCLEOTIDE SEQUENCE [LARGE SCALE GENOMIC DNA]</scope>
    <source>
        <strain evidence="8 9">1942</strain>
    </source>
</reference>
<dbReference type="InterPro" id="IPR010998">
    <property type="entry name" value="Integrase_recombinase_N"/>
</dbReference>
<dbReference type="PROSITE" id="PS51900">
    <property type="entry name" value="CB"/>
    <property type="match status" value="1"/>
</dbReference>
<feature type="domain" description="Core-binding (CB)" evidence="7">
    <location>
        <begin position="11"/>
        <end position="113"/>
    </location>
</feature>
<dbReference type="Pfam" id="PF02899">
    <property type="entry name" value="Phage_int_SAM_1"/>
    <property type="match status" value="1"/>
</dbReference>
<dbReference type="Proteomes" id="UP000006867">
    <property type="component" value="Chromosome"/>
</dbReference>
<evidence type="ECO:0000259" key="6">
    <source>
        <dbReference type="PROSITE" id="PS51898"/>
    </source>
</evidence>
<feature type="domain" description="Tyr recombinase" evidence="6">
    <location>
        <begin position="136"/>
        <end position="318"/>
    </location>
</feature>